<evidence type="ECO:0000256" key="5">
    <source>
        <dbReference type="ARBA" id="ARBA00022454"/>
    </source>
</evidence>
<evidence type="ECO:0000256" key="1">
    <source>
        <dbReference type="ARBA" id="ARBA00004123"/>
    </source>
</evidence>
<evidence type="ECO:0000256" key="2">
    <source>
        <dbReference type="ARBA" id="ARBA00004584"/>
    </source>
</evidence>
<reference evidence="8" key="2">
    <citation type="submission" date="2025-08" db="UniProtKB">
        <authorList>
            <consortium name="Ensembl"/>
        </authorList>
    </citation>
    <scope>IDENTIFICATION</scope>
</reference>
<dbReference type="GeneTree" id="ENSGT00390000016702"/>
<dbReference type="PANTHER" id="PTHR14582:SF1">
    <property type="entry name" value="CENTROMERE PROTEIN O"/>
    <property type="match status" value="1"/>
</dbReference>
<dbReference type="PANTHER" id="PTHR14582">
    <property type="entry name" value="INNER KINETOCHORE SUBUNIT MAL2"/>
    <property type="match status" value="1"/>
</dbReference>
<evidence type="ECO:0000256" key="7">
    <source>
        <dbReference type="ARBA" id="ARBA00023328"/>
    </source>
</evidence>
<dbReference type="RefSeq" id="XP_028652611.1">
    <property type="nucleotide sequence ID" value="XM_028796778.2"/>
</dbReference>
<name>A0A8C4RY34_ERPCA</name>
<reference evidence="8" key="3">
    <citation type="submission" date="2025-09" db="UniProtKB">
        <authorList>
            <consortium name="Ensembl"/>
        </authorList>
    </citation>
    <scope>IDENTIFICATION</scope>
</reference>
<reference evidence="8" key="1">
    <citation type="submission" date="2021-06" db="EMBL/GenBank/DDBJ databases">
        <authorList>
            <consortium name="Wellcome Sanger Institute Data Sharing"/>
        </authorList>
    </citation>
    <scope>NUCLEOTIDE SEQUENCE [LARGE SCALE GENOMIC DNA]</scope>
</reference>
<proteinExistence type="inferred from homology"/>
<evidence type="ECO:0000256" key="6">
    <source>
        <dbReference type="ARBA" id="ARBA00023242"/>
    </source>
</evidence>
<dbReference type="Proteomes" id="UP000694620">
    <property type="component" value="Chromosome 3"/>
</dbReference>
<accession>A0A8C4RY34</accession>
<dbReference type="CDD" id="cd23835">
    <property type="entry name" value="DRWD-N_CENP-O"/>
    <property type="match status" value="1"/>
</dbReference>
<gene>
    <name evidence="8" type="primary">CENPO</name>
</gene>
<sequence>MDDARNYFNEGILDHLKYLEEIAQKLSQKQQKSMQEQSRLLKQKEDIVKLRSYRDSLRSKLAQRQITEASININQEGNPEQNPVSDSEVSAQWNKVSELQNMCSIYQMTGGWSVEESKLKKSLHCSLITAYEGEFLETYYMDISISQPVTINRHNLPRCIQLEPLEKQHLQSNIQMFFYLIRKHLNAYEGRRYQVQQIQEQFMDTVAVVKNSLYSVISLSYSFLCEAVVHPFVVSLEYADTESCLPTSVHVDRTDADSTPVEKEKSEHHSLFLQSPAHKVLQSVKAGLVKSNSALSDHK</sequence>
<dbReference type="AlphaFoldDB" id="A0A8C4RY34"/>
<evidence type="ECO:0000256" key="3">
    <source>
        <dbReference type="ARBA" id="ARBA00007321"/>
    </source>
</evidence>
<dbReference type="CDD" id="cd23836">
    <property type="entry name" value="DRWD-C_CENP-O"/>
    <property type="match status" value="1"/>
</dbReference>
<dbReference type="Pfam" id="PF09496">
    <property type="entry name" value="CENP-O"/>
    <property type="match status" value="1"/>
</dbReference>
<keyword evidence="7" id="KW-0137">Centromere</keyword>
<dbReference type="GO" id="GO:0031511">
    <property type="term" value="C:Mis6-Sim4 complex"/>
    <property type="evidence" value="ECO:0007669"/>
    <property type="project" value="TreeGrafter"/>
</dbReference>
<dbReference type="OrthoDB" id="10050372at2759"/>
<dbReference type="InterPro" id="IPR018464">
    <property type="entry name" value="CENP-O"/>
</dbReference>
<dbReference type="Ensembl" id="ENSECRT00000008804.1">
    <property type="protein sequence ID" value="ENSECRP00000008659.1"/>
    <property type="gene ID" value="ENSECRG00000005809.1"/>
</dbReference>
<keyword evidence="6" id="KW-0539">Nucleus</keyword>
<keyword evidence="9" id="KW-1185">Reference proteome</keyword>
<evidence type="ECO:0000256" key="4">
    <source>
        <dbReference type="ARBA" id="ARBA00016395"/>
    </source>
</evidence>
<comment type="similarity">
    <text evidence="3">Belongs to the CENP-O/MCM21 family.</text>
</comment>
<evidence type="ECO:0000313" key="8">
    <source>
        <dbReference type="Ensembl" id="ENSECRP00000008659.1"/>
    </source>
</evidence>
<organism evidence="8 9">
    <name type="scientific">Erpetoichthys calabaricus</name>
    <name type="common">Rope fish</name>
    <name type="synonym">Calamoichthys calabaricus</name>
    <dbReference type="NCBI Taxonomy" id="27687"/>
    <lineage>
        <taxon>Eukaryota</taxon>
        <taxon>Metazoa</taxon>
        <taxon>Chordata</taxon>
        <taxon>Craniata</taxon>
        <taxon>Vertebrata</taxon>
        <taxon>Euteleostomi</taxon>
        <taxon>Actinopterygii</taxon>
        <taxon>Polypteriformes</taxon>
        <taxon>Polypteridae</taxon>
        <taxon>Erpetoichthys</taxon>
    </lineage>
</organism>
<evidence type="ECO:0000313" key="9">
    <source>
        <dbReference type="Proteomes" id="UP000694620"/>
    </source>
</evidence>
<dbReference type="GO" id="GO:0005634">
    <property type="term" value="C:nucleus"/>
    <property type="evidence" value="ECO:0007669"/>
    <property type="project" value="UniProtKB-SubCell"/>
</dbReference>
<protein>
    <recommendedName>
        <fullName evidence="4">Centromere protein O</fullName>
    </recommendedName>
</protein>
<comment type="subcellular location">
    <subcellularLocation>
        <location evidence="2">Chromosome</location>
        <location evidence="2">Centromere</location>
    </subcellularLocation>
    <subcellularLocation>
        <location evidence="1">Nucleus</location>
    </subcellularLocation>
</comment>
<keyword evidence="5" id="KW-0158">Chromosome</keyword>
<dbReference type="GeneID" id="114648005"/>